<evidence type="ECO:0000313" key="3">
    <source>
        <dbReference type="Proteomes" id="UP001066276"/>
    </source>
</evidence>
<dbReference type="AlphaFoldDB" id="A0AAV7PJ87"/>
<feature type="region of interest" description="Disordered" evidence="1">
    <location>
        <begin position="23"/>
        <end position="72"/>
    </location>
</feature>
<comment type="caution">
    <text evidence="2">The sequence shown here is derived from an EMBL/GenBank/DDBJ whole genome shotgun (WGS) entry which is preliminary data.</text>
</comment>
<evidence type="ECO:0000256" key="1">
    <source>
        <dbReference type="SAM" id="MobiDB-lite"/>
    </source>
</evidence>
<dbReference type="EMBL" id="JANPWB010000011">
    <property type="protein sequence ID" value="KAJ1128348.1"/>
    <property type="molecule type" value="Genomic_DNA"/>
</dbReference>
<keyword evidence="3" id="KW-1185">Reference proteome</keyword>
<protein>
    <submittedName>
        <fullName evidence="2">Uncharacterized protein</fullName>
    </submittedName>
</protein>
<evidence type="ECO:0000313" key="2">
    <source>
        <dbReference type="EMBL" id="KAJ1128348.1"/>
    </source>
</evidence>
<dbReference type="Proteomes" id="UP001066276">
    <property type="component" value="Chromosome 7"/>
</dbReference>
<gene>
    <name evidence="2" type="ORF">NDU88_006727</name>
</gene>
<reference evidence="2" key="1">
    <citation type="journal article" date="2022" name="bioRxiv">
        <title>Sequencing and chromosome-scale assembly of the giantPleurodeles waltlgenome.</title>
        <authorList>
            <person name="Brown T."/>
            <person name="Elewa A."/>
            <person name="Iarovenko S."/>
            <person name="Subramanian E."/>
            <person name="Araus A.J."/>
            <person name="Petzold A."/>
            <person name="Susuki M."/>
            <person name="Suzuki K.-i.T."/>
            <person name="Hayashi T."/>
            <person name="Toyoda A."/>
            <person name="Oliveira C."/>
            <person name="Osipova E."/>
            <person name="Leigh N.D."/>
            <person name="Simon A."/>
            <person name="Yun M.H."/>
        </authorList>
    </citation>
    <scope>NUCLEOTIDE SEQUENCE</scope>
    <source>
        <strain evidence="2">20211129_DDA</strain>
        <tissue evidence="2">Liver</tissue>
    </source>
</reference>
<accession>A0AAV7PJ87</accession>
<name>A0AAV7PJ87_PLEWA</name>
<organism evidence="2 3">
    <name type="scientific">Pleurodeles waltl</name>
    <name type="common">Iberian ribbed newt</name>
    <dbReference type="NCBI Taxonomy" id="8319"/>
    <lineage>
        <taxon>Eukaryota</taxon>
        <taxon>Metazoa</taxon>
        <taxon>Chordata</taxon>
        <taxon>Craniata</taxon>
        <taxon>Vertebrata</taxon>
        <taxon>Euteleostomi</taxon>
        <taxon>Amphibia</taxon>
        <taxon>Batrachia</taxon>
        <taxon>Caudata</taxon>
        <taxon>Salamandroidea</taxon>
        <taxon>Salamandridae</taxon>
        <taxon>Pleurodelinae</taxon>
        <taxon>Pleurodeles</taxon>
    </lineage>
</organism>
<sequence>MRGAGGHQQRIVSSIMDLIVRRSSRRRGLGVEHRPPRLPQRHQQNARAPKLVVRSQRSGRTAAAQPTGPVSL</sequence>
<proteinExistence type="predicted"/>